<evidence type="ECO:0000313" key="2">
    <source>
        <dbReference type="Proteomes" id="UP001172680"/>
    </source>
</evidence>
<name>A0ACC2ZI95_9PEZI</name>
<gene>
    <name evidence="1" type="ORF">H2199_002256</name>
</gene>
<accession>A0ACC2ZI95</accession>
<protein>
    <submittedName>
        <fullName evidence="1">Uncharacterized protein</fullName>
    </submittedName>
</protein>
<evidence type="ECO:0000313" key="1">
    <source>
        <dbReference type="EMBL" id="KAJ9647269.1"/>
    </source>
</evidence>
<keyword evidence="2" id="KW-1185">Reference proteome</keyword>
<sequence>MGLDDGAMGLPSVLPGTDSDDAAEYEYMVVESAGGNVVGMTGTELDDGVIGLPSVLLSSGHPFVVVAEESVSLQDFELETPLLQGGVPGPPVVEKPTDDGMPLEGPVTGFPSVLLELLSLIDVKIIVDGSITVTRLVDVRVMVGLVVGVLGLPVVSVNVERRVSGTVTTILVVEFAARVELELGGFGLPSVLLSEVLLEGGTECVYDGEDVPDEGVTGPPVDPRADEEEDTDPVGGADVVAFGKYTDEEAGTDSMWLEEGTRGPPVVALPGTETVDEGSGVSVVSIGGYGRELTLALEEGSNGPPVVLLPANDEVGGGIIVGFHDTELPLADVVTEILKPELVLSWGNT</sequence>
<organism evidence="1 2">
    <name type="scientific">Coniosporium tulheliwenetii</name>
    <dbReference type="NCBI Taxonomy" id="3383036"/>
    <lineage>
        <taxon>Eukaryota</taxon>
        <taxon>Fungi</taxon>
        <taxon>Dikarya</taxon>
        <taxon>Ascomycota</taxon>
        <taxon>Pezizomycotina</taxon>
        <taxon>Dothideomycetes</taxon>
        <taxon>Dothideomycetes incertae sedis</taxon>
        <taxon>Coniosporium</taxon>
    </lineage>
</organism>
<reference evidence="1" key="1">
    <citation type="submission" date="2022-10" db="EMBL/GenBank/DDBJ databases">
        <title>Culturing micro-colonial fungi from biological soil crusts in the Mojave desert and describing Neophaeococcomyces mojavensis, and introducing the new genera and species Taxawa tesnikishii.</title>
        <authorList>
            <person name="Kurbessoian T."/>
            <person name="Stajich J.E."/>
        </authorList>
    </citation>
    <scope>NUCLEOTIDE SEQUENCE</scope>
    <source>
        <strain evidence="1">JES_115</strain>
    </source>
</reference>
<dbReference type="Proteomes" id="UP001172680">
    <property type="component" value="Unassembled WGS sequence"/>
</dbReference>
<dbReference type="EMBL" id="JAPDRP010000005">
    <property type="protein sequence ID" value="KAJ9647269.1"/>
    <property type="molecule type" value="Genomic_DNA"/>
</dbReference>
<comment type="caution">
    <text evidence="1">The sequence shown here is derived from an EMBL/GenBank/DDBJ whole genome shotgun (WGS) entry which is preliminary data.</text>
</comment>
<proteinExistence type="predicted"/>